<dbReference type="InterPro" id="IPR058094">
    <property type="entry name" value="Ig-like_OmpL47-like"/>
</dbReference>
<dbReference type="InterPro" id="IPR013783">
    <property type="entry name" value="Ig-like_fold"/>
</dbReference>
<comment type="caution">
    <text evidence="2">The sequence shown here is derived from an EMBL/GenBank/DDBJ whole genome shotgun (WGS) entry which is preliminary data.</text>
</comment>
<dbReference type="SMART" id="SM00060">
    <property type="entry name" value="FN3"/>
    <property type="match status" value="1"/>
</dbReference>
<reference evidence="3" key="1">
    <citation type="submission" date="2012-11" db="EMBL/GenBank/DDBJ databases">
        <authorList>
            <person name="Lucero-Rivera Y.E."/>
            <person name="Tovar-Ramirez D."/>
        </authorList>
    </citation>
    <scope>NUCLEOTIDE SEQUENCE [LARGE SCALE GENOMIC DNA]</scope>
    <source>
        <strain evidence="3">Araruama</strain>
    </source>
</reference>
<sequence>MIEVLIPEVTDGQHYFVLAVDDGDNQKENNETDNTDISPPLMIYSPPDFIVSDISAPGSALAGQHVKVTWKITNIGVKNVDGHWQDTVYLSSDNQIGDDIFAGSFAYTGTVSSGRSYSVAHDIYIPEDAVGNYYIVIEADSQNDVVEPVGDDDNLSIDDVTIQILQSDLKPENCKIPEIAGPGETIQIEWTVANIGQLTATNSWVDNIYLSEDSLTGNDVAEISFPITIPFLAPGQNCHIEKEFQLPHVSGDYYLIFVVDQNNQIIETNKNNNTTVCGPITIARPNLKLQHISASSTVFQGESMNIHWKISNDGNVSASSSWNDCVYLSDDDQQGNDMLLFCVDHSITLLSDESYEVTETYNVPYVEEGDHWIIVQANDNGNQLETSYVDNVSAQKIYVVNPDLAIPDLTFPSEVMAYESFEMTWTVNNNGGSIAKDAWTDKIFLSRDQEIGNDILLYTFQNSTPLAPHTGYTQTVQSTTPGNLAGDYYIIACTDSENMINEFGNEFNNYWISDHIVTVYQADIQITDCYVPDHAQSGSSIQISYTIANNGNVRTNGAWIDALYFSDDDQIGNDIEITQIPHENYLEGNQLYQVSQTITIPSSLTIGTWHVIIELDTVHTVVEMNENNNSQICGTIQLAGPDLIISMLPHQQEPVYGKDSMNISWKVENIGNAPALADWKDCFYLSINPLQLDDHLIYCFERLMTLNPDESYTNTNSITVPNYDEGNYLLIAATDNEKSQAETDEQNNHSLAKNIMLLQPHLESIAFNDTDGSQTVTIGDEYYFFFTRQMNPLLLQDQTNNANIKLTPEKNRIYGVINQLNWKDQNKIVIVKITNGFSITGNEMVSPSAIKDLQGNLAIQSQRLTITDTIIPVIKEIQSNYPSSIVTATENYQLTIVFSESMNTEIHPVIEFTSSAQIQPSLPSAKGKWHSLSGINNIMYALPPVSLTSGMDGRIQVNISAARDASGNEMLAVENAFEFILDATPPQAPQISLYSMTNNSITVKWDDYQAPDDLYQYESYIATSQFQSIENMIPVSKLEINNDSYTFSELEPFNTFYITIVAVDNSGNKLEAVSSMPVSINSLISFDRQYYAATTGMAEISLTDTTLNSDSTSPQTIYINVISNSDTNGINLGLKETGLDTGVFTTSAYGQNVTFSEDMSDNINKIIQVAEGDQVTAVYNDIFYSITKLAKAIIDTKPPETELIINDEVYFDGTRYYMPVNFTYIMSATDLSSGIKHTIYRIDDQAFLNYTAPFMLVQSGEYVLYYQSIDNAGNQEELKHISIIIDTPPVSPSNIEGTQQDYQLTIRWQAPQDSDLAGYNLYRNGNRVNTQ</sequence>
<feature type="non-terminal residue" evidence="2">
    <location>
        <position position="1331"/>
    </location>
</feature>
<evidence type="ECO:0000313" key="3">
    <source>
        <dbReference type="Proteomes" id="UP000189670"/>
    </source>
</evidence>
<accession>A0A1V1P9G9</accession>
<dbReference type="InterPro" id="IPR003961">
    <property type="entry name" value="FN3_dom"/>
</dbReference>
<dbReference type="PROSITE" id="PS50853">
    <property type="entry name" value="FN3"/>
    <property type="match status" value="1"/>
</dbReference>
<dbReference type="Gene3D" id="2.60.40.10">
    <property type="entry name" value="Immunoglobulins"/>
    <property type="match status" value="8"/>
</dbReference>
<dbReference type="Pfam" id="PF07705">
    <property type="entry name" value="CARDB"/>
    <property type="match status" value="5"/>
</dbReference>
<dbReference type="InterPro" id="IPR036116">
    <property type="entry name" value="FN3_sf"/>
</dbReference>
<protein>
    <recommendedName>
        <fullName evidence="1">Fibronectin type-III domain-containing protein</fullName>
    </recommendedName>
</protein>
<evidence type="ECO:0000313" key="2">
    <source>
        <dbReference type="EMBL" id="ETR71403.1"/>
    </source>
</evidence>
<dbReference type="Gene3D" id="3.30.1920.20">
    <property type="match status" value="1"/>
</dbReference>
<dbReference type="EMBL" id="ATBP01000273">
    <property type="protein sequence ID" value="ETR71403.1"/>
    <property type="molecule type" value="Genomic_DNA"/>
</dbReference>
<dbReference type="InterPro" id="IPR011635">
    <property type="entry name" value="CARDB"/>
</dbReference>
<dbReference type="CDD" id="cd00063">
    <property type="entry name" value="FN3"/>
    <property type="match status" value="1"/>
</dbReference>
<evidence type="ECO:0000259" key="1">
    <source>
        <dbReference type="PROSITE" id="PS50853"/>
    </source>
</evidence>
<gene>
    <name evidence="2" type="ORF">OMM_08147</name>
</gene>
<organism evidence="2 3">
    <name type="scientific">Candidatus Magnetoglobus multicellularis str. Araruama</name>
    <dbReference type="NCBI Taxonomy" id="890399"/>
    <lineage>
        <taxon>Bacteria</taxon>
        <taxon>Pseudomonadati</taxon>
        <taxon>Thermodesulfobacteriota</taxon>
        <taxon>Desulfobacteria</taxon>
        <taxon>Desulfobacterales</taxon>
        <taxon>Desulfobacteraceae</taxon>
        <taxon>Candidatus Magnetoglobus</taxon>
    </lineage>
</organism>
<name>A0A1V1P9G9_9BACT</name>
<feature type="domain" description="Fibronectin type-III" evidence="1">
    <location>
        <begin position="985"/>
        <end position="1085"/>
    </location>
</feature>
<proteinExistence type="predicted"/>
<dbReference type="Proteomes" id="UP000189670">
    <property type="component" value="Unassembled WGS sequence"/>
</dbReference>
<dbReference type="NCBIfam" id="NF047446">
    <property type="entry name" value="barrel_OmpL47"/>
    <property type="match status" value="1"/>
</dbReference>
<dbReference type="SUPFAM" id="SSF49265">
    <property type="entry name" value="Fibronectin type III"/>
    <property type="match status" value="1"/>
</dbReference>